<dbReference type="PANTHER" id="PTHR33420">
    <property type="entry name" value="FIMBRIAL SUBUNIT ELFA-RELATED"/>
    <property type="match status" value="1"/>
</dbReference>
<proteinExistence type="inferred from homology"/>
<evidence type="ECO:0000256" key="3">
    <source>
        <dbReference type="ARBA" id="ARBA00022729"/>
    </source>
</evidence>
<dbReference type="Gene3D" id="2.60.40.1090">
    <property type="entry name" value="Fimbrial-type adhesion domain"/>
    <property type="match status" value="1"/>
</dbReference>
<dbReference type="InterPro" id="IPR054160">
    <property type="entry name" value="MrkD_recept-bd"/>
</dbReference>
<name>A0A2D0KW38_9GAMM</name>
<dbReference type="RefSeq" id="WP_099123852.1">
    <property type="nucleotide sequence ID" value="NZ_CAWNRH010000093.1"/>
</dbReference>
<evidence type="ECO:0000259" key="6">
    <source>
        <dbReference type="Pfam" id="PF00419"/>
    </source>
</evidence>
<dbReference type="InterPro" id="IPR000259">
    <property type="entry name" value="Adhesion_dom_fimbrial"/>
</dbReference>
<dbReference type="EMBL" id="NJAJ01000002">
    <property type="protein sequence ID" value="PHM67666.1"/>
    <property type="molecule type" value="Genomic_DNA"/>
</dbReference>
<dbReference type="GO" id="GO:0009289">
    <property type="term" value="C:pilus"/>
    <property type="evidence" value="ECO:0007669"/>
    <property type="project" value="UniProtKB-SubCell"/>
</dbReference>
<dbReference type="GO" id="GO:0043709">
    <property type="term" value="P:cell adhesion involved in single-species biofilm formation"/>
    <property type="evidence" value="ECO:0007669"/>
    <property type="project" value="TreeGrafter"/>
</dbReference>
<keyword evidence="9" id="KW-1185">Reference proteome</keyword>
<comment type="caution">
    <text evidence="8">The sequence shown here is derived from an EMBL/GenBank/DDBJ whole genome shotgun (WGS) entry which is preliminary data.</text>
</comment>
<dbReference type="Pfam" id="PF22003">
    <property type="entry name" value="MrkDrd"/>
    <property type="match status" value="1"/>
</dbReference>
<comment type="subcellular location">
    <subcellularLocation>
        <location evidence="1">Fimbrium</location>
    </subcellularLocation>
</comment>
<organism evidence="8 9">
    <name type="scientific">Xenorhabdus stockiae</name>
    <dbReference type="NCBI Taxonomy" id="351614"/>
    <lineage>
        <taxon>Bacteria</taxon>
        <taxon>Pseudomonadati</taxon>
        <taxon>Pseudomonadota</taxon>
        <taxon>Gammaproteobacteria</taxon>
        <taxon>Enterobacterales</taxon>
        <taxon>Morganellaceae</taxon>
        <taxon>Xenorhabdus</taxon>
    </lineage>
</organism>
<dbReference type="Pfam" id="PF00419">
    <property type="entry name" value="Fimbrial"/>
    <property type="match status" value="1"/>
</dbReference>
<dbReference type="Gene3D" id="2.60.40.3310">
    <property type="match status" value="1"/>
</dbReference>
<feature type="domain" description="MrkD-like receptor binding" evidence="7">
    <location>
        <begin position="50"/>
        <end position="179"/>
    </location>
</feature>
<evidence type="ECO:0000313" key="8">
    <source>
        <dbReference type="EMBL" id="PHM67666.1"/>
    </source>
</evidence>
<evidence type="ECO:0000256" key="2">
    <source>
        <dbReference type="ARBA" id="ARBA00006671"/>
    </source>
</evidence>
<feature type="signal peptide" evidence="5">
    <location>
        <begin position="1"/>
        <end position="22"/>
    </location>
</feature>
<keyword evidence="4" id="KW-0281">Fimbrium</keyword>
<feature type="chain" id="PRO_5012700167" evidence="5">
    <location>
        <begin position="23"/>
        <end position="340"/>
    </location>
</feature>
<evidence type="ECO:0000313" key="9">
    <source>
        <dbReference type="Proteomes" id="UP000222366"/>
    </source>
</evidence>
<protein>
    <submittedName>
        <fullName evidence="8">Fimbrial adhesin protein</fullName>
    </submittedName>
</protein>
<gene>
    <name evidence="8" type="ORF">Xsto_00229</name>
</gene>
<dbReference type="InterPro" id="IPR008966">
    <property type="entry name" value="Adhesion_dom_sf"/>
</dbReference>
<feature type="domain" description="Fimbrial-type adhesion" evidence="6">
    <location>
        <begin position="202"/>
        <end position="340"/>
    </location>
</feature>
<evidence type="ECO:0000256" key="5">
    <source>
        <dbReference type="SAM" id="SignalP"/>
    </source>
</evidence>
<dbReference type="SUPFAM" id="SSF49401">
    <property type="entry name" value="Bacterial adhesins"/>
    <property type="match status" value="1"/>
</dbReference>
<accession>A0A2D0KW38</accession>
<dbReference type="Proteomes" id="UP000222366">
    <property type="component" value="Unassembled WGS sequence"/>
</dbReference>
<reference evidence="8 9" key="1">
    <citation type="journal article" date="2017" name="Nat. Microbiol.">
        <title>Natural product diversity associated with the nematode symbionts Photorhabdus and Xenorhabdus.</title>
        <authorList>
            <person name="Tobias N.J."/>
            <person name="Wolff H."/>
            <person name="Djahanschiri B."/>
            <person name="Grundmann F."/>
            <person name="Kronenwerth M."/>
            <person name="Shi Y.M."/>
            <person name="Simonyi S."/>
            <person name="Grun P."/>
            <person name="Shapiro-Ilan D."/>
            <person name="Pidot S.J."/>
            <person name="Stinear T.P."/>
            <person name="Ebersberger I."/>
            <person name="Bode H.B."/>
        </authorList>
    </citation>
    <scope>NUCLEOTIDE SEQUENCE [LARGE SCALE GENOMIC DNA]</scope>
    <source>
        <strain evidence="8 9">DSM 17904</strain>
    </source>
</reference>
<evidence type="ECO:0000256" key="1">
    <source>
        <dbReference type="ARBA" id="ARBA00004561"/>
    </source>
</evidence>
<dbReference type="PANTHER" id="PTHR33420:SF12">
    <property type="entry name" value="FIMBRIN-LIKE PROTEIN FIMI-RELATED"/>
    <property type="match status" value="1"/>
</dbReference>
<evidence type="ECO:0000259" key="7">
    <source>
        <dbReference type="Pfam" id="PF22003"/>
    </source>
</evidence>
<dbReference type="AlphaFoldDB" id="A0A2D0KW38"/>
<dbReference type="InterPro" id="IPR050263">
    <property type="entry name" value="Bact_Fimbrial_Adh_Pro"/>
</dbReference>
<comment type="similarity">
    <text evidence="2">Belongs to the fimbrial protein family.</text>
</comment>
<dbReference type="InterPro" id="IPR036937">
    <property type="entry name" value="Adhesion_dom_fimbrial_sf"/>
</dbReference>
<keyword evidence="3 5" id="KW-0732">Signal</keyword>
<sequence length="340" mass="38009">MVKGLKLLVASIFTVGTMSSFASQANYGNYTCQSFQGVPRGTTQVSFGSKIIVPKDHPIGTTIKEVRLDQLYDKGYIAYCNSLTPTSWDPPDFNPIHYNYDAIYDSGVPGIGIRINNWPNEPYGHDWFPRISYYPPTCYPPNGWPRNYTYYCGRTWGYLTVQLIKIAPNTGTGKIESRILTRARLGGNLIHSFYLAETEIVTPTPSCSLTHKTTLVNMGKVRTSEFRGMHSATQTKDFNLELDCDANTKAIMRLNGRPAKNGYSNIWALDQDSDNVTAKGVGLQIIFLNRFLSQGESIVLQPSDQVRHFSLPMQARYIQTEARVTPGKANATATITLTYQ</sequence>
<evidence type="ECO:0000256" key="4">
    <source>
        <dbReference type="ARBA" id="ARBA00023263"/>
    </source>
</evidence>